<dbReference type="Pfam" id="PF07686">
    <property type="entry name" value="V-set"/>
    <property type="match status" value="1"/>
</dbReference>
<evidence type="ECO:0000259" key="2">
    <source>
        <dbReference type="PROSITE" id="PS50835"/>
    </source>
</evidence>
<feature type="domain" description="Ig-like" evidence="2">
    <location>
        <begin position="38"/>
        <end position="138"/>
    </location>
</feature>
<evidence type="ECO:0000256" key="1">
    <source>
        <dbReference type="SAM" id="SignalP"/>
    </source>
</evidence>
<dbReference type="InterPro" id="IPR013106">
    <property type="entry name" value="Ig_V-set"/>
</dbReference>
<dbReference type="OrthoDB" id="190835at2759"/>
<dbReference type="InterPro" id="IPR007110">
    <property type="entry name" value="Ig-like_dom"/>
</dbReference>
<dbReference type="InterPro" id="IPR013783">
    <property type="entry name" value="Ig-like_fold"/>
</dbReference>
<dbReference type="PROSITE" id="PS50835">
    <property type="entry name" value="IG_LIKE"/>
    <property type="match status" value="2"/>
</dbReference>
<dbReference type="SMART" id="SM00409">
    <property type="entry name" value="IG"/>
    <property type="match status" value="2"/>
</dbReference>
<feature type="signal peptide" evidence="1">
    <location>
        <begin position="1"/>
        <end position="24"/>
    </location>
</feature>
<dbReference type="GO" id="GO:0050808">
    <property type="term" value="P:synapse organization"/>
    <property type="evidence" value="ECO:0007669"/>
    <property type="project" value="TreeGrafter"/>
</dbReference>
<feature type="domain" description="Ig-like" evidence="2">
    <location>
        <begin position="140"/>
        <end position="224"/>
    </location>
</feature>
<reference evidence="4" key="1">
    <citation type="submission" date="2025-08" db="UniProtKB">
        <authorList>
            <consortium name="RefSeq"/>
        </authorList>
    </citation>
    <scope>IDENTIFICATION</scope>
    <source>
        <tissue evidence="4">Whole organism</tissue>
    </source>
</reference>
<dbReference type="InterPro" id="IPR013151">
    <property type="entry name" value="Immunoglobulin_dom"/>
</dbReference>
<dbReference type="Proteomes" id="UP000694843">
    <property type="component" value="Unplaced"/>
</dbReference>
<dbReference type="PANTHER" id="PTHR23279:SF41">
    <property type="entry name" value="DEFECTIVE PROBOSCIS EXTENSION RESPONSE 4-RELATED"/>
    <property type="match status" value="1"/>
</dbReference>
<dbReference type="InterPro" id="IPR037448">
    <property type="entry name" value="Zig-8"/>
</dbReference>
<dbReference type="RefSeq" id="XP_047741033.1">
    <property type="nucleotide sequence ID" value="XM_047885077.1"/>
</dbReference>
<dbReference type="Pfam" id="PF00047">
    <property type="entry name" value="ig"/>
    <property type="match status" value="1"/>
</dbReference>
<dbReference type="InterPro" id="IPR003599">
    <property type="entry name" value="Ig_sub"/>
</dbReference>
<dbReference type="PANTHER" id="PTHR23279">
    <property type="entry name" value="DEFECTIVE PROBOSCIS EXTENSION RESPONSE DPR -RELATED"/>
    <property type="match status" value="1"/>
</dbReference>
<accession>A0A979FUW8</accession>
<evidence type="ECO:0000313" key="3">
    <source>
        <dbReference type="Proteomes" id="UP000694843"/>
    </source>
</evidence>
<proteinExistence type="predicted"/>
<dbReference type="InterPro" id="IPR003598">
    <property type="entry name" value="Ig_sub2"/>
</dbReference>
<dbReference type="SUPFAM" id="SSF48726">
    <property type="entry name" value="Immunoglobulin"/>
    <property type="match status" value="2"/>
</dbReference>
<dbReference type="InterPro" id="IPR036179">
    <property type="entry name" value="Ig-like_dom_sf"/>
</dbReference>
<keyword evidence="1" id="KW-0732">Signal</keyword>
<keyword evidence="3" id="KW-1185">Reference proteome</keyword>
<dbReference type="AlphaFoldDB" id="A0A979FUW8"/>
<dbReference type="GeneID" id="125179359"/>
<protein>
    <submittedName>
        <fullName evidence="4">Titin-like</fullName>
    </submittedName>
</protein>
<feature type="chain" id="PRO_5037225858" evidence="1">
    <location>
        <begin position="25"/>
        <end position="290"/>
    </location>
</feature>
<name>A0A979FUW8_HYAAZ</name>
<evidence type="ECO:0000313" key="4">
    <source>
        <dbReference type="RefSeq" id="XP_047741033.1"/>
    </source>
</evidence>
<organism evidence="3 4">
    <name type="scientific">Hyalella azteca</name>
    <name type="common">Amphipod</name>
    <dbReference type="NCBI Taxonomy" id="294128"/>
    <lineage>
        <taxon>Eukaryota</taxon>
        <taxon>Metazoa</taxon>
        <taxon>Ecdysozoa</taxon>
        <taxon>Arthropoda</taxon>
        <taxon>Crustacea</taxon>
        <taxon>Multicrustacea</taxon>
        <taxon>Malacostraca</taxon>
        <taxon>Eumalacostraca</taxon>
        <taxon>Peracarida</taxon>
        <taxon>Amphipoda</taxon>
        <taxon>Senticaudata</taxon>
        <taxon>Talitrida</taxon>
        <taxon>Talitroidea</taxon>
        <taxon>Hyalellidae</taxon>
        <taxon>Hyalella</taxon>
    </lineage>
</organism>
<dbReference type="SMART" id="SM00408">
    <property type="entry name" value="IGc2"/>
    <property type="match status" value="2"/>
</dbReference>
<dbReference type="Gene3D" id="2.60.40.10">
    <property type="entry name" value="Immunoglobulins"/>
    <property type="match status" value="2"/>
</dbReference>
<dbReference type="GO" id="GO:0032589">
    <property type="term" value="C:neuron projection membrane"/>
    <property type="evidence" value="ECO:0007669"/>
    <property type="project" value="TreeGrafter"/>
</dbReference>
<dbReference type="KEGG" id="hazt:125179359"/>
<dbReference type="CDD" id="cd00096">
    <property type="entry name" value="Ig"/>
    <property type="match status" value="1"/>
</dbReference>
<sequence>MLRSDRLPQLLLLLYAPLCHLGEASGPPYPPGTCPQCPYFLPTPLNASTSVGAAVNLTCGIRHLGDSKVSWIRRDDLHVLTTELMTYTSDKRFRAAHVRGSPFWTLEVNNPLVNDSGVYECQVSSQNKIYRRITLNVTVPVSHILGSHEVYLKAGSDMNITCVLEGHKRPTHVTWYHVGNGSDEVREVNAGGRGGIQVVTDRRTGTSWVTVAQTTYRDAGNYTCAPEFSTPSHVQVHVLHDEETAAMQPHLQGTNSSGAVQSSAAAPGAFRKTSALIISLSLSEIINCLW</sequence>
<gene>
    <name evidence="4" type="primary">LOC125179359</name>
</gene>